<dbReference type="PROSITE" id="PS00109">
    <property type="entry name" value="PROTEIN_KINASE_TYR"/>
    <property type="match status" value="1"/>
</dbReference>
<dbReference type="AlphaFoldDB" id="A0A061SWM5"/>
<feature type="domain" description="Aminoglycoside phosphotransferase" evidence="1">
    <location>
        <begin position="63"/>
        <end position="263"/>
    </location>
</feature>
<organism evidence="2 3">
    <name type="scientific">Sulfitobacter mediterraneus</name>
    <dbReference type="NCBI Taxonomy" id="83219"/>
    <lineage>
        <taxon>Bacteria</taxon>
        <taxon>Pseudomonadati</taxon>
        <taxon>Pseudomonadota</taxon>
        <taxon>Alphaproteobacteria</taxon>
        <taxon>Rhodobacterales</taxon>
        <taxon>Roseobacteraceae</taxon>
        <taxon>Sulfitobacter</taxon>
    </lineage>
</organism>
<dbReference type="EMBL" id="JEMU01000003">
    <property type="protein sequence ID" value="KAJ04254.1"/>
    <property type="molecule type" value="Genomic_DNA"/>
</dbReference>
<protein>
    <submittedName>
        <fullName evidence="2">Aminoglycoside phosphotransferase</fullName>
    </submittedName>
</protein>
<evidence type="ECO:0000313" key="2">
    <source>
        <dbReference type="EMBL" id="KAJ04254.1"/>
    </source>
</evidence>
<dbReference type="Gene3D" id="3.90.1200.10">
    <property type="match status" value="1"/>
</dbReference>
<dbReference type="InterPro" id="IPR008266">
    <property type="entry name" value="Tyr_kinase_AS"/>
</dbReference>
<keyword evidence="2" id="KW-0808">Transferase</keyword>
<comment type="caution">
    <text evidence="2">The sequence shown here is derived from an EMBL/GenBank/DDBJ whole genome shotgun (WGS) entry which is preliminary data.</text>
</comment>
<dbReference type="InterPro" id="IPR011009">
    <property type="entry name" value="Kinase-like_dom_sf"/>
</dbReference>
<gene>
    <name evidence="2" type="ORF">PM02_05415</name>
</gene>
<dbReference type="Pfam" id="PF01636">
    <property type="entry name" value="APH"/>
    <property type="match status" value="1"/>
</dbReference>
<keyword evidence="3" id="KW-1185">Reference proteome</keyword>
<sequence>MASEIEKRCAELLVELGLIKTGQSCTATPLTGGVASDIAMVEFEGRKICAKFALAKLKVAEDWFAPVHRNRAEYEWLRVASDIAPDGAVKLFGRSDALNGFAMEFLDGADVYLWKDALLVGQAPQGEAAVVGDLVGRIHAASAQEGFDAAPFHNADDFRALRIEPYLTFTAGRHPDCRGALHALADMLYAADRVLVHGDVSPKNILLRGGRPVVLDAECATLGDASFDPSFCLNHLVLKSIHLPQMAEGYLQEASAFWHSYRAHITWESEGALEQRICRLLPALMLGRVDGKSPVEYLNAASQSLTRDLARSLVLAPPATLTEVFGTIHQAIKDTQA</sequence>
<reference evidence="2 3" key="1">
    <citation type="journal article" date="2014" name="Genome Announc.">
        <title>Draft Genome Sequences of Two Isolates of the Roseobacter Group, Sulfitobacter sp. Strains 3SOLIMAR09 and 1FIGIMAR09, from Harbors of Mallorca Island (Mediterranean Sea).</title>
        <authorList>
            <person name="Mas-Llado M."/>
            <person name="Pina-Villalonga J.M."/>
            <person name="Brunet-Galmes I."/>
            <person name="Nogales B."/>
            <person name="Bosch R."/>
        </authorList>
    </citation>
    <scope>NUCLEOTIDE SEQUENCE [LARGE SCALE GENOMIC DNA]</scope>
    <source>
        <strain evidence="2 3">1FIGIMAR09</strain>
    </source>
</reference>
<dbReference type="InterPro" id="IPR002575">
    <property type="entry name" value="Aminoglycoside_PTrfase"/>
</dbReference>
<proteinExistence type="predicted"/>
<dbReference type="Proteomes" id="UP000027337">
    <property type="component" value="Unassembled WGS sequence"/>
</dbReference>
<dbReference type="Gene3D" id="3.30.200.20">
    <property type="entry name" value="Phosphorylase Kinase, domain 1"/>
    <property type="match status" value="1"/>
</dbReference>
<evidence type="ECO:0000313" key="3">
    <source>
        <dbReference type="Proteomes" id="UP000027337"/>
    </source>
</evidence>
<dbReference type="RefSeq" id="WP_051584041.1">
    <property type="nucleotide sequence ID" value="NZ_JEMU01000003.1"/>
</dbReference>
<dbReference type="SUPFAM" id="SSF56112">
    <property type="entry name" value="Protein kinase-like (PK-like)"/>
    <property type="match status" value="1"/>
</dbReference>
<dbReference type="eggNOG" id="COG4857">
    <property type="taxonomic scope" value="Bacteria"/>
</dbReference>
<dbReference type="GO" id="GO:0004672">
    <property type="term" value="F:protein kinase activity"/>
    <property type="evidence" value="ECO:0007669"/>
    <property type="project" value="InterPro"/>
</dbReference>
<dbReference type="STRING" id="83219.PM02_05415"/>
<evidence type="ECO:0000259" key="1">
    <source>
        <dbReference type="Pfam" id="PF01636"/>
    </source>
</evidence>
<name>A0A061SWM5_9RHOB</name>
<accession>A0A061SWM5</accession>